<dbReference type="SUPFAM" id="SSF100966">
    <property type="entry name" value="Translation initiation factor 2 beta, aIF2beta, N-terminal domain"/>
    <property type="match status" value="1"/>
</dbReference>
<dbReference type="InterPro" id="IPR016190">
    <property type="entry name" value="Transl_init_fac_IF2/IF5_Zn-bd"/>
</dbReference>
<accession>A0A520KV54</accession>
<keyword evidence="5 9" id="KW-0396">Initiation factor</keyword>
<evidence type="ECO:0000256" key="3">
    <source>
        <dbReference type="ARBA" id="ARBA00011243"/>
    </source>
</evidence>
<dbReference type="EMBL" id="RXIL01000132">
    <property type="protein sequence ID" value="RZN67713.1"/>
    <property type="molecule type" value="Genomic_DNA"/>
</dbReference>
<dbReference type="SUPFAM" id="SSF75689">
    <property type="entry name" value="Zinc-binding domain of translation initiation factor 2 beta"/>
    <property type="match status" value="1"/>
</dbReference>
<dbReference type="SUPFAM" id="SSF50249">
    <property type="entry name" value="Nucleic acid-binding proteins"/>
    <property type="match status" value="1"/>
</dbReference>
<reference evidence="11 12" key="1">
    <citation type="journal article" date="2019" name="Nat. Microbiol.">
        <title>Wide diversity of methane and short-chain alkane metabolisms in uncultured archaea.</title>
        <authorList>
            <person name="Borrel G."/>
            <person name="Adam P.S."/>
            <person name="McKay L.J."/>
            <person name="Chen L.X."/>
            <person name="Sierra-Garcia I.N."/>
            <person name="Sieber C.M."/>
            <person name="Letourneur Q."/>
            <person name="Ghozlane A."/>
            <person name="Andersen G.L."/>
            <person name="Li W.J."/>
            <person name="Hallam S.J."/>
            <person name="Muyzer G."/>
            <person name="de Oliveira V.M."/>
            <person name="Inskeep W.P."/>
            <person name="Banfield J.F."/>
            <person name="Gribaldo S."/>
        </authorList>
    </citation>
    <scope>NUCLEOTIDE SEQUENCE [LARGE SCALE GENOMIC DNA]</scope>
    <source>
        <strain evidence="11">NM1b</strain>
    </source>
</reference>
<comment type="function">
    <text evidence="1 9">eIF-2 functions in the early steps of protein synthesis by forming a ternary complex with GTP and initiator tRNA.</text>
</comment>
<evidence type="ECO:0000256" key="8">
    <source>
        <dbReference type="ARBA" id="ARBA00032408"/>
    </source>
</evidence>
<dbReference type="PANTHER" id="PTHR23001">
    <property type="entry name" value="EUKARYOTIC TRANSLATION INITIATION FACTOR"/>
    <property type="match status" value="1"/>
</dbReference>
<dbReference type="Proteomes" id="UP000320766">
    <property type="component" value="Unassembled WGS sequence"/>
</dbReference>
<evidence type="ECO:0000313" key="11">
    <source>
        <dbReference type="EMBL" id="RZN67713.1"/>
    </source>
</evidence>
<evidence type="ECO:0000256" key="5">
    <source>
        <dbReference type="ARBA" id="ARBA00022540"/>
    </source>
</evidence>
<dbReference type="InterPro" id="IPR004458">
    <property type="entry name" value="TIF2_bsu_arc"/>
</dbReference>
<dbReference type="NCBIfam" id="NF008993">
    <property type="entry name" value="PRK12336.1"/>
    <property type="match status" value="1"/>
</dbReference>
<gene>
    <name evidence="9" type="primary">eif2b</name>
    <name evidence="11" type="ORF">EF807_07325</name>
</gene>
<evidence type="ECO:0000256" key="4">
    <source>
        <dbReference type="ARBA" id="ARBA00022314"/>
    </source>
</evidence>
<sequence length="204" mass="23117">MQNYKDLLDRAFQNMPSGETKTERFVIPRAKVSIEGKTTVLENFKEIADVLNREKAHLLKYLSRELGTAGRSDDDRAVFQGKFFSEQINDLIKDYSDEFVICSECGRPDTRLVRVGRVMTLQCDACGGHRPLSKIKAKKKSESVLEEGKTYDFTVEKMGKKNDGIANFAGYTIFIPHTKKGERVRVTVKKIAGKLAFTELVEKL</sequence>
<comment type="caution">
    <text evidence="11">The sequence shown here is derived from an EMBL/GenBank/DDBJ whole genome shotgun (WGS) entry which is preliminary data.</text>
</comment>
<dbReference type="InterPro" id="IPR045196">
    <property type="entry name" value="IF2/IF5"/>
</dbReference>
<dbReference type="Gene3D" id="2.40.50.140">
    <property type="entry name" value="Nucleic acid-binding proteins"/>
    <property type="match status" value="1"/>
</dbReference>
<dbReference type="Pfam" id="PF01938">
    <property type="entry name" value="TRAM"/>
    <property type="match status" value="1"/>
</dbReference>
<dbReference type="NCBIfam" id="TIGR00311">
    <property type="entry name" value="aIF-2beta"/>
    <property type="match status" value="1"/>
</dbReference>
<evidence type="ECO:0000256" key="2">
    <source>
        <dbReference type="ARBA" id="ARBA00010397"/>
    </source>
</evidence>
<dbReference type="InterPro" id="IPR002792">
    <property type="entry name" value="TRAM_dom"/>
</dbReference>
<dbReference type="GO" id="GO:0003743">
    <property type="term" value="F:translation initiation factor activity"/>
    <property type="evidence" value="ECO:0007669"/>
    <property type="project" value="UniProtKB-UniRule"/>
</dbReference>
<proteinExistence type="inferred from homology"/>
<comment type="subunit">
    <text evidence="3 9">Heterotrimer composed of an alpha, a beta and a gamma chain.</text>
</comment>
<name>A0A520KV54_9EURY</name>
<dbReference type="SMART" id="SM00653">
    <property type="entry name" value="eIF2B_5"/>
    <property type="match status" value="1"/>
</dbReference>
<comment type="similarity">
    <text evidence="2 9">Belongs to the eIF-2-beta/eIF-5 family.</text>
</comment>
<dbReference type="Gene3D" id="3.30.30.170">
    <property type="match status" value="1"/>
</dbReference>
<evidence type="ECO:0000313" key="12">
    <source>
        <dbReference type="Proteomes" id="UP000320766"/>
    </source>
</evidence>
<dbReference type="InterPro" id="IPR002735">
    <property type="entry name" value="Transl_init_fac_IF2/IF5_dom"/>
</dbReference>
<protein>
    <recommendedName>
        <fullName evidence="4 9">Translation initiation factor 2 subunit beta</fullName>
    </recommendedName>
    <alternativeName>
        <fullName evidence="7 9">aIF2-beta</fullName>
    </alternativeName>
    <alternativeName>
        <fullName evidence="8 9">eIF-2-beta</fullName>
    </alternativeName>
</protein>
<dbReference type="InterPro" id="IPR016189">
    <property type="entry name" value="Transl_init_fac_IF2/IF5_N"/>
</dbReference>
<evidence type="ECO:0000256" key="1">
    <source>
        <dbReference type="ARBA" id="ARBA00003323"/>
    </source>
</evidence>
<feature type="domain" description="TRAM" evidence="10">
    <location>
        <begin position="144"/>
        <end position="202"/>
    </location>
</feature>
<keyword evidence="6 9" id="KW-0648">Protein biosynthesis</keyword>
<evidence type="ECO:0000256" key="7">
    <source>
        <dbReference type="ARBA" id="ARBA00031466"/>
    </source>
</evidence>
<dbReference type="AlphaFoldDB" id="A0A520KV54"/>
<dbReference type="Pfam" id="PF01873">
    <property type="entry name" value="eIF-5_eIF-2B"/>
    <property type="match status" value="1"/>
</dbReference>
<dbReference type="PANTHER" id="PTHR23001:SF3">
    <property type="entry name" value="EUKARYOTIC TRANSLATION INITIATION FACTOR 2 SUBUNIT 2"/>
    <property type="match status" value="1"/>
</dbReference>
<evidence type="ECO:0000256" key="9">
    <source>
        <dbReference type="HAMAP-Rule" id="MF_00232"/>
    </source>
</evidence>
<dbReference type="InterPro" id="IPR012340">
    <property type="entry name" value="NA-bd_OB-fold"/>
</dbReference>
<dbReference type="PROSITE" id="PS50926">
    <property type="entry name" value="TRAM"/>
    <property type="match status" value="1"/>
</dbReference>
<organism evidence="11 12">
    <name type="scientific">Candidatus Methanolliviera hydrocarbonicum</name>
    <dbReference type="NCBI Taxonomy" id="2491085"/>
    <lineage>
        <taxon>Archaea</taxon>
        <taxon>Methanobacteriati</taxon>
        <taxon>Methanobacteriota</taxon>
        <taxon>Candidatus Methanoliparia</taxon>
        <taxon>Candidatus Methanoliparales</taxon>
        <taxon>Candidatus Methanollivieraceae</taxon>
        <taxon>Candidatus Methanolliviera</taxon>
    </lineage>
</organism>
<dbReference type="NCBIfam" id="NF003067">
    <property type="entry name" value="PRK03988.1"/>
    <property type="match status" value="1"/>
</dbReference>
<dbReference type="HAMAP" id="MF_00232">
    <property type="entry name" value="eIF_2_beta"/>
    <property type="match status" value="1"/>
</dbReference>
<evidence type="ECO:0000259" key="10">
    <source>
        <dbReference type="PROSITE" id="PS50926"/>
    </source>
</evidence>
<evidence type="ECO:0000256" key="6">
    <source>
        <dbReference type="ARBA" id="ARBA00022917"/>
    </source>
</evidence>